<gene>
    <name evidence="1" type="ORF">THIAE_08895</name>
</gene>
<dbReference type="SUPFAM" id="SSF47598">
    <property type="entry name" value="Ribbon-helix-helix"/>
    <property type="match status" value="1"/>
</dbReference>
<sequence length="69" mass="8130">MLTVRLDAEMENFLNTLAEQTQRPKSFFVKNALENYKEDMQDWLEAQTRSNSQDRNLISIEELEKALGH</sequence>
<dbReference type="AlphaFoldDB" id="W0DYC2"/>
<dbReference type="STRING" id="717772.THIAE_08895"/>
<dbReference type="eggNOG" id="ENOG502ZGC2">
    <property type="taxonomic scope" value="Bacteria"/>
</dbReference>
<dbReference type="InParanoid" id="W0DYC2"/>
<keyword evidence="2" id="KW-1185">Reference proteome</keyword>
<reference evidence="1 2" key="1">
    <citation type="submission" date="2013-12" db="EMBL/GenBank/DDBJ databases">
        <authorList>
            <consortium name="DOE Joint Genome Institute"/>
            <person name="Kappler U."/>
            <person name="Huntemann M."/>
            <person name="Han J."/>
            <person name="Chen A."/>
            <person name="Kyrpides N."/>
            <person name="Mavromatis K."/>
            <person name="Markowitz V."/>
            <person name="Palaniappan K."/>
            <person name="Ivanova N."/>
            <person name="Schaumberg A."/>
            <person name="Pati A."/>
            <person name="Liolios K."/>
            <person name="Nordberg H.P."/>
            <person name="Cantor M.N."/>
            <person name="Hua S.X."/>
            <person name="Woyke T."/>
        </authorList>
    </citation>
    <scope>NUCLEOTIDE SEQUENCE [LARGE SCALE GENOMIC DNA]</scope>
    <source>
        <strain evidence="2">AL2</strain>
    </source>
</reference>
<dbReference type="InterPro" id="IPR010985">
    <property type="entry name" value="Ribbon_hlx_hlx"/>
</dbReference>
<evidence type="ECO:0000313" key="2">
    <source>
        <dbReference type="Proteomes" id="UP000005380"/>
    </source>
</evidence>
<name>W0DYC2_9GAMM</name>
<evidence type="ECO:0000313" key="1">
    <source>
        <dbReference type="EMBL" id="AHF01856.1"/>
    </source>
</evidence>
<dbReference type="KEGG" id="tao:THIAE_08895"/>
<dbReference type="HOGENOM" id="CLU_155311_6_1_6"/>
<dbReference type="Proteomes" id="UP000005380">
    <property type="component" value="Chromosome"/>
</dbReference>
<dbReference type="OrthoDB" id="9812023at2"/>
<dbReference type="RefSeq" id="WP_006460909.1">
    <property type="nucleotide sequence ID" value="NZ_CP007030.1"/>
</dbReference>
<dbReference type="EMBL" id="CP007030">
    <property type="protein sequence ID" value="AHF01856.1"/>
    <property type="molecule type" value="Genomic_DNA"/>
</dbReference>
<dbReference type="GO" id="GO:0006355">
    <property type="term" value="P:regulation of DNA-templated transcription"/>
    <property type="evidence" value="ECO:0007669"/>
    <property type="project" value="InterPro"/>
</dbReference>
<proteinExistence type="predicted"/>
<accession>W0DYC2</accession>
<protein>
    <submittedName>
        <fullName evidence="1">CopG family transcripitonal regulator</fullName>
    </submittedName>
</protein>
<organism evidence="1 2">
    <name type="scientific">Thiomicrospira aerophila AL3</name>
    <dbReference type="NCBI Taxonomy" id="717772"/>
    <lineage>
        <taxon>Bacteria</taxon>
        <taxon>Pseudomonadati</taxon>
        <taxon>Pseudomonadota</taxon>
        <taxon>Gammaproteobacteria</taxon>
        <taxon>Thiotrichales</taxon>
        <taxon>Piscirickettsiaceae</taxon>
        <taxon>Thiomicrospira</taxon>
    </lineage>
</organism>